<dbReference type="InterPro" id="IPR011006">
    <property type="entry name" value="CheY-like_superfamily"/>
</dbReference>
<dbReference type="SMART" id="SM00448">
    <property type="entry name" value="REC"/>
    <property type="match status" value="1"/>
</dbReference>
<dbReference type="SMART" id="SM00850">
    <property type="entry name" value="LytTR"/>
    <property type="match status" value="1"/>
</dbReference>
<evidence type="ECO:0000313" key="6">
    <source>
        <dbReference type="Proteomes" id="UP001248581"/>
    </source>
</evidence>
<dbReference type="Gene3D" id="2.40.50.1020">
    <property type="entry name" value="LytTr DNA-binding domain"/>
    <property type="match status" value="1"/>
</dbReference>
<evidence type="ECO:0000259" key="4">
    <source>
        <dbReference type="PROSITE" id="PS50930"/>
    </source>
</evidence>
<protein>
    <submittedName>
        <fullName evidence="5">LytTR family DNA-binding domain-containing protein</fullName>
    </submittedName>
</protein>
<gene>
    <name evidence="5" type="ORF">RI845_11735</name>
</gene>
<evidence type="ECO:0000259" key="3">
    <source>
        <dbReference type="PROSITE" id="PS50110"/>
    </source>
</evidence>
<evidence type="ECO:0000256" key="1">
    <source>
        <dbReference type="ARBA" id="ARBA00023012"/>
    </source>
</evidence>
<dbReference type="Gene3D" id="3.40.50.2300">
    <property type="match status" value="1"/>
</dbReference>
<keyword evidence="2" id="KW-0597">Phosphoprotein</keyword>
<dbReference type="PROSITE" id="PS50110">
    <property type="entry name" value="RESPONSE_REGULATORY"/>
    <property type="match status" value="1"/>
</dbReference>
<dbReference type="EMBL" id="CP134146">
    <property type="protein sequence ID" value="WNC67187.1"/>
    <property type="molecule type" value="Genomic_DNA"/>
</dbReference>
<name>A0ABY9TEF9_9GAMM</name>
<dbReference type="InterPro" id="IPR007492">
    <property type="entry name" value="LytTR_DNA-bd_dom"/>
</dbReference>
<organism evidence="5 6">
    <name type="scientific">Thalassotalea nanhaiensis</name>
    <dbReference type="NCBI Taxonomy" id="3065648"/>
    <lineage>
        <taxon>Bacteria</taxon>
        <taxon>Pseudomonadati</taxon>
        <taxon>Pseudomonadota</taxon>
        <taxon>Gammaproteobacteria</taxon>
        <taxon>Alteromonadales</taxon>
        <taxon>Colwelliaceae</taxon>
        <taxon>Thalassotalea</taxon>
    </lineage>
</organism>
<dbReference type="InterPro" id="IPR001789">
    <property type="entry name" value="Sig_transdc_resp-reg_receiver"/>
</dbReference>
<dbReference type="Proteomes" id="UP001248581">
    <property type="component" value="Chromosome"/>
</dbReference>
<evidence type="ECO:0000256" key="2">
    <source>
        <dbReference type="PROSITE-ProRule" id="PRU00169"/>
    </source>
</evidence>
<keyword evidence="1" id="KW-0902">Two-component regulatory system</keyword>
<dbReference type="PANTHER" id="PTHR45526">
    <property type="entry name" value="TRANSCRIPTIONAL REGULATORY PROTEIN DPIA"/>
    <property type="match status" value="1"/>
</dbReference>
<reference evidence="6" key="1">
    <citation type="submission" date="2023-09" db="EMBL/GenBank/DDBJ databases">
        <authorList>
            <person name="Li S."/>
            <person name="Li X."/>
            <person name="Zhang C."/>
            <person name="Zhao Z."/>
        </authorList>
    </citation>
    <scope>NUCLEOTIDE SEQUENCE [LARGE SCALE GENOMIC DNA]</scope>
    <source>
        <strain evidence="6">SQ345</strain>
    </source>
</reference>
<dbReference type="Pfam" id="PF00072">
    <property type="entry name" value="Response_reg"/>
    <property type="match status" value="1"/>
</dbReference>
<sequence length="227" mass="25644">MNIKVVLIDDEPMAHEVILHHLKRHKDFQVIAQCYNAVEALQVLANNTVDLVFLDVSMPALSGIDMLKLVHPHPSVIIVSAHPEYAIDGFELDVVDYLLKPVNEERFDHAISKFMLAKNIESHQRQSLTLKVGRRLEKVDISNIIFLESYGNYVKVWTNSDMILANSTLKSLLKELSSSVFTQINKSVAINMEKVKGIEGRNVTLCDGQIKKTSKMFVENAKSLMNN</sequence>
<proteinExistence type="predicted"/>
<keyword evidence="6" id="KW-1185">Reference proteome</keyword>
<accession>A0ABY9TEF9</accession>
<dbReference type="InterPro" id="IPR051271">
    <property type="entry name" value="2C-system_Tx_regulators"/>
</dbReference>
<dbReference type="SUPFAM" id="SSF52172">
    <property type="entry name" value="CheY-like"/>
    <property type="match status" value="1"/>
</dbReference>
<dbReference type="GO" id="GO:0003677">
    <property type="term" value="F:DNA binding"/>
    <property type="evidence" value="ECO:0007669"/>
    <property type="project" value="UniProtKB-KW"/>
</dbReference>
<feature type="modified residue" description="4-aspartylphosphate" evidence="2">
    <location>
        <position position="55"/>
    </location>
</feature>
<dbReference type="Pfam" id="PF04397">
    <property type="entry name" value="LytTR"/>
    <property type="match status" value="1"/>
</dbReference>
<dbReference type="RefSeq" id="WP_348386351.1">
    <property type="nucleotide sequence ID" value="NZ_CP134146.1"/>
</dbReference>
<dbReference type="PROSITE" id="PS50930">
    <property type="entry name" value="HTH_LYTTR"/>
    <property type="match status" value="1"/>
</dbReference>
<evidence type="ECO:0000313" key="5">
    <source>
        <dbReference type="EMBL" id="WNC67187.1"/>
    </source>
</evidence>
<dbReference type="PANTHER" id="PTHR45526:SF1">
    <property type="entry name" value="TRANSCRIPTIONAL REGULATORY PROTEIN DCUR-RELATED"/>
    <property type="match status" value="1"/>
</dbReference>
<feature type="domain" description="Response regulatory" evidence="3">
    <location>
        <begin position="4"/>
        <end position="115"/>
    </location>
</feature>
<feature type="domain" description="HTH LytTR-type" evidence="4">
    <location>
        <begin position="128"/>
        <end position="199"/>
    </location>
</feature>
<keyword evidence="5" id="KW-0238">DNA-binding</keyword>